<comment type="caution">
    <text evidence="1">The sequence shown here is derived from an EMBL/GenBank/DDBJ whole genome shotgun (WGS) entry which is preliminary data.</text>
</comment>
<dbReference type="AlphaFoldDB" id="A0A3N4M6R5"/>
<dbReference type="OrthoDB" id="672632at2"/>
<evidence type="ECO:0000313" key="1">
    <source>
        <dbReference type="EMBL" id="RPD39042.1"/>
    </source>
</evidence>
<reference evidence="2" key="1">
    <citation type="submission" date="2018-11" db="EMBL/GenBank/DDBJ databases">
        <title>Chitinophaga lutea sp.nov., isolate from arsenic contaminated soil.</title>
        <authorList>
            <person name="Zong Y."/>
        </authorList>
    </citation>
    <scope>NUCLEOTIDE SEQUENCE [LARGE SCALE GENOMIC DNA]</scope>
    <source>
        <strain evidence="2">YLT18</strain>
    </source>
</reference>
<protein>
    <submittedName>
        <fullName evidence="1">Uncharacterized protein</fullName>
    </submittedName>
</protein>
<evidence type="ECO:0000313" key="2">
    <source>
        <dbReference type="Proteomes" id="UP000279089"/>
    </source>
</evidence>
<proteinExistence type="predicted"/>
<organism evidence="1 2">
    <name type="scientific">Chitinophaga barathri</name>
    <dbReference type="NCBI Taxonomy" id="1647451"/>
    <lineage>
        <taxon>Bacteria</taxon>
        <taxon>Pseudomonadati</taxon>
        <taxon>Bacteroidota</taxon>
        <taxon>Chitinophagia</taxon>
        <taxon>Chitinophagales</taxon>
        <taxon>Chitinophagaceae</taxon>
        <taxon>Chitinophaga</taxon>
    </lineage>
</organism>
<keyword evidence="2" id="KW-1185">Reference proteome</keyword>
<sequence length="259" mass="28687">MGVIPIAGTIGGITFYEMNGQYYARSKSSLSGKRVKTDPNFERTRMYSRRMGLASGTAAHIYRRLPRQERDVTFYRKMVSAGLKLLKTGCTEERLEAELKAMFQPEILAMQAMKEKLTTRKAAAQKRPESTIMKPVGEAVPEVARKDAKAPALTENKMQMPEVPAGTEALNALESTIKKQAPVAGVISVDAGGKLEPCRREISKPGEERASLIGNLRRSGGKLYSRKTTRAFVPGTKNAHARTEKEAVPLRRHFLSFMT</sequence>
<dbReference type="EMBL" id="RMBX01000012">
    <property type="protein sequence ID" value="RPD39042.1"/>
    <property type="molecule type" value="Genomic_DNA"/>
</dbReference>
<gene>
    <name evidence="1" type="ORF">EG028_20695</name>
</gene>
<name>A0A3N4M6R5_9BACT</name>
<dbReference type="Proteomes" id="UP000279089">
    <property type="component" value="Unassembled WGS sequence"/>
</dbReference>
<accession>A0A3N4M6R5</accession>